<dbReference type="Proteomes" id="UP000656813">
    <property type="component" value="Unassembled WGS sequence"/>
</dbReference>
<protein>
    <submittedName>
        <fullName evidence="2">Uncharacterized protein</fullName>
    </submittedName>
</protein>
<sequence>MFSNFLRKLFKRNEGNLVELISLFVGLLAVSLITSYCHLGRNNWYLIVPLLILVFIVYKVCELIIAFLFRNKNIKVNESFFVLAIVVIALINTFVIY</sequence>
<dbReference type="AlphaFoldDB" id="A0A8J2ZZ58"/>
<keyword evidence="1" id="KW-0472">Membrane</keyword>
<feature type="transmembrane region" description="Helical" evidence="1">
    <location>
        <begin position="80"/>
        <end position="96"/>
    </location>
</feature>
<accession>A0A8J2ZZ58</accession>
<dbReference type="EMBL" id="BMFV01000036">
    <property type="protein sequence ID" value="GGH86975.1"/>
    <property type="molecule type" value="Genomic_DNA"/>
</dbReference>
<gene>
    <name evidence="2" type="ORF">GCM10007096_35920</name>
</gene>
<keyword evidence="1" id="KW-0812">Transmembrane</keyword>
<evidence type="ECO:0000313" key="2">
    <source>
        <dbReference type="EMBL" id="GGH86975.1"/>
    </source>
</evidence>
<evidence type="ECO:0000313" key="3">
    <source>
        <dbReference type="Proteomes" id="UP000656813"/>
    </source>
</evidence>
<reference evidence="2" key="1">
    <citation type="journal article" date="2014" name="Int. J. Syst. Evol. Microbiol.">
        <title>Complete genome sequence of Corynebacterium casei LMG S-19264T (=DSM 44701T), isolated from a smear-ripened cheese.</title>
        <authorList>
            <consortium name="US DOE Joint Genome Institute (JGI-PGF)"/>
            <person name="Walter F."/>
            <person name="Albersmeier A."/>
            <person name="Kalinowski J."/>
            <person name="Ruckert C."/>
        </authorList>
    </citation>
    <scope>NUCLEOTIDE SEQUENCE</scope>
    <source>
        <strain evidence="2">CGMCC 1.12777</strain>
    </source>
</reference>
<feature type="transmembrane region" description="Helical" evidence="1">
    <location>
        <begin position="44"/>
        <end position="68"/>
    </location>
</feature>
<evidence type="ECO:0000256" key="1">
    <source>
        <dbReference type="SAM" id="Phobius"/>
    </source>
</evidence>
<feature type="transmembrane region" description="Helical" evidence="1">
    <location>
        <begin position="20"/>
        <end position="38"/>
    </location>
</feature>
<keyword evidence="1" id="KW-1133">Transmembrane helix</keyword>
<proteinExistence type="predicted"/>
<name>A0A8J2ZZ58_9BACL</name>
<keyword evidence="3" id="KW-1185">Reference proteome</keyword>
<comment type="caution">
    <text evidence="2">The sequence shown here is derived from an EMBL/GenBank/DDBJ whole genome shotgun (WGS) entry which is preliminary data.</text>
</comment>
<organism evidence="2 3">
    <name type="scientific">Pullulanibacillus pueri</name>
    <dbReference type="NCBI Taxonomy" id="1437324"/>
    <lineage>
        <taxon>Bacteria</taxon>
        <taxon>Bacillati</taxon>
        <taxon>Bacillota</taxon>
        <taxon>Bacilli</taxon>
        <taxon>Bacillales</taxon>
        <taxon>Sporolactobacillaceae</taxon>
        <taxon>Pullulanibacillus</taxon>
    </lineage>
</organism>
<reference evidence="2" key="2">
    <citation type="submission" date="2020-09" db="EMBL/GenBank/DDBJ databases">
        <authorList>
            <person name="Sun Q."/>
            <person name="Zhou Y."/>
        </authorList>
    </citation>
    <scope>NUCLEOTIDE SEQUENCE</scope>
    <source>
        <strain evidence="2">CGMCC 1.12777</strain>
    </source>
</reference>